<dbReference type="InterPro" id="IPR046346">
    <property type="entry name" value="Aminoacid_DH-like_N_sf"/>
</dbReference>
<evidence type="ECO:0000256" key="5">
    <source>
        <dbReference type="PIRNR" id="PIRNR000185"/>
    </source>
</evidence>
<keyword evidence="9" id="KW-1185">Reference proteome</keyword>
<keyword evidence="4 5" id="KW-0560">Oxidoreductase</keyword>
<dbReference type="InterPro" id="IPR006096">
    <property type="entry name" value="Glu/Leu/Phe/Val/Trp_DH_C"/>
</dbReference>
<dbReference type="PIRSF" id="PIRSF000185">
    <property type="entry name" value="Glu_DH"/>
    <property type="match status" value="1"/>
</dbReference>
<evidence type="ECO:0000256" key="4">
    <source>
        <dbReference type="ARBA" id="ARBA00023002"/>
    </source>
</evidence>
<name>A0ABR8PI52_9BACL</name>
<evidence type="ECO:0000256" key="6">
    <source>
        <dbReference type="RuleBase" id="RU004417"/>
    </source>
</evidence>
<dbReference type="Pfam" id="PF02812">
    <property type="entry name" value="ELFV_dehydrog_N"/>
    <property type="match status" value="1"/>
</dbReference>
<dbReference type="SUPFAM" id="SSF53223">
    <property type="entry name" value="Aminoacid dehydrogenase-like, N-terminal domain"/>
    <property type="match status" value="1"/>
</dbReference>
<evidence type="ECO:0000259" key="7">
    <source>
        <dbReference type="SMART" id="SM00839"/>
    </source>
</evidence>
<dbReference type="InterPro" id="IPR014362">
    <property type="entry name" value="Glu_DH"/>
</dbReference>
<reference evidence="8 9" key="1">
    <citation type="submission" date="2020-08" db="EMBL/GenBank/DDBJ databases">
        <title>A Genomic Blueprint of the Chicken Gut Microbiome.</title>
        <authorList>
            <person name="Gilroy R."/>
            <person name="Ravi A."/>
            <person name="Getino M."/>
            <person name="Pursley I."/>
            <person name="Horton D.L."/>
            <person name="Alikhan N.-F."/>
            <person name="Baker D."/>
            <person name="Gharbi K."/>
            <person name="Hall N."/>
            <person name="Watson M."/>
            <person name="Adriaenssens E.M."/>
            <person name="Foster-Nyarko E."/>
            <person name="Jarju S."/>
            <person name="Secka A."/>
            <person name="Antonio M."/>
            <person name="Oren A."/>
            <person name="Chaudhuri R."/>
            <person name="La Ragione R.M."/>
            <person name="Hildebrand F."/>
            <person name="Pallen M.J."/>
        </authorList>
    </citation>
    <scope>NUCLEOTIDE SEQUENCE [LARGE SCALE GENOMIC DNA]</scope>
    <source>
        <strain evidence="8 9">Sa3CUA8</strain>
    </source>
</reference>
<sequence>MTKLNVEHMDVQRRSNDYVHQVYDQVKRRNANETEFLQATREIFDSLRPVFAQHPEYITSGILERLTEPERIVAFRVAWEDDAGKVHVNRGYRVQFSSELGPYKGGLRFHPSVNSSIMKFLAFEQIFKNALTGQPIGAGKGGADFDPKGKSDREIMRFCQSFMTELSRHIGPDIDVPAGDIGVGKREIGYLFGQYKRLKGGYEAGVLTGKDPSHGGSLGRKEATGYGTVYFTEEMLKEYDMSFKDKTVIVSGSGNVSIYAMEKAQQLGAKVIACSDSSGYIVDNDGIDLDCVKQLKEVDNKRIQDYLKSHPEARYFEDCSAVWTVPCDIALPCATQNELDEASAHLLIKNGVTAVGEGANMPCTNEALTIFQEHGILFAPAKAANAGGVAVSAMEMSQNSMRLRWTAEEVDERLKVVMRSIYESCMDAADRFGKPGNLIMGANVAGFLKVADAMAAHGLS</sequence>
<dbReference type="InterPro" id="IPR033922">
    <property type="entry name" value="NAD_bind_Glu_DH"/>
</dbReference>
<dbReference type="PRINTS" id="PR00082">
    <property type="entry name" value="GLFDHDRGNASE"/>
</dbReference>
<dbReference type="InterPro" id="IPR036291">
    <property type="entry name" value="NAD(P)-bd_dom_sf"/>
</dbReference>
<dbReference type="EMBL" id="JACSQY010000003">
    <property type="protein sequence ID" value="MBD7907834.1"/>
    <property type="molecule type" value="Genomic_DNA"/>
</dbReference>
<feature type="domain" description="Glutamate/phenylalanine/leucine/valine/L-tryptophan dehydrogenase C-terminal" evidence="7">
    <location>
        <begin position="217"/>
        <end position="458"/>
    </location>
</feature>
<dbReference type="SMART" id="SM00839">
    <property type="entry name" value="ELFV_dehydrog"/>
    <property type="match status" value="1"/>
</dbReference>
<protein>
    <recommendedName>
        <fullName evidence="3 5">Glutamate dehydrogenase</fullName>
    </recommendedName>
</protein>
<dbReference type="SUPFAM" id="SSF51735">
    <property type="entry name" value="NAD(P)-binding Rossmann-fold domains"/>
    <property type="match status" value="1"/>
</dbReference>
<dbReference type="Gene3D" id="3.40.50.720">
    <property type="entry name" value="NAD(P)-binding Rossmann-like Domain"/>
    <property type="match status" value="1"/>
</dbReference>
<comment type="subunit">
    <text evidence="2">Homohexamer.</text>
</comment>
<organism evidence="8 9">
    <name type="scientific">Sporosarcina gallistercoris</name>
    <dbReference type="NCBI Taxonomy" id="2762245"/>
    <lineage>
        <taxon>Bacteria</taxon>
        <taxon>Bacillati</taxon>
        <taxon>Bacillota</taxon>
        <taxon>Bacilli</taxon>
        <taxon>Bacillales</taxon>
        <taxon>Caryophanaceae</taxon>
        <taxon>Sporosarcina</taxon>
    </lineage>
</organism>
<evidence type="ECO:0000256" key="2">
    <source>
        <dbReference type="ARBA" id="ARBA00011643"/>
    </source>
</evidence>
<dbReference type="PANTHER" id="PTHR43571">
    <property type="entry name" value="NADP-SPECIFIC GLUTAMATE DEHYDROGENASE 1-RELATED"/>
    <property type="match status" value="1"/>
</dbReference>
<dbReference type="Gene3D" id="1.10.285.10">
    <property type="entry name" value="Glutamate Dehydrogenase, chain A, domain 3"/>
    <property type="match status" value="2"/>
</dbReference>
<gene>
    <name evidence="8" type="primary">gdhA</name>
    <name evidence="8" type="ORF">H9659_05795</name>
</gene>
<dbReference type="RefSeq" id="WP_191688989.1">
    <property type="nucleotide sequence ID" value="NZ_JACSQY010000003.1"/>
</dbReference>
<evidence type="ECO:0000313" key="9">
    <source>
        <dbReference type="Proteomes" id="UP000659496"/>
    </source>
</evidence>
<proteinExistence type="inferred from homology"/>
<dbReference type="InterPro" id="IPR006097">
    <property type="entry name" value="Glu/Leu/Phe/Val/Trp_DH_dimer"/>
</dbReference>
<accession>A0ABR8PI52</accession>
<dbReference type="InterPro" id="IPR050724">
    <property type="entry name" value="Glu_Leu_Phe_Val_DH"/>
</dbReference>
<dbReference type="CDD" id="cd05313">
    <property type="entry name" value="NAD_bind_2_Glu_DH"/>
    <property type="match status" value="1"/>
</dbReference>
<dbReference type="NCBIfam" id="NF006929">
    <property type="entry name" value="PRK09414.1"/>
    <property type="match status" value="1"/>
</dbReference>
<evidence type="ECO:0000256" key="3">
    <source>
        <dbReference type="ARBA" id="ARBA00012896"/>
    </source>
</evidence>
<dbReference type="PANTHER" id="PTHR43571:SF1">
    <property type="entry name" value="NADP-SPECIFIC GLUTAMATE DEHYDROGENASE 1-RELATED"/>
    <property type="match status" value="1"/>
</dbReference>
<comment type="caution">
    <text evidence="8">The sequence shown here is derived from an EMBL/GenBank/DDBJ whole genome shotgun (WGS) entry which is preliminary data.</text>
</comment>
<dbReference type="GO" id="GO:0004354">
    <property type="term" value="F:glutamate dehydrogenase (NADP+) activity"/>
    <property type="evidence" value="ECO:0007669"/>
    <property type="project" value="UniProtKB-EC"/>
</dbReference>
<dbReference type="InterPro" id="IPR006095">
    <property type="entry name" value="Glu/Leu/Phe/Val/Trp_DH"/>
</dbReference>
<dbReference type="Pfam" id="PF00208">
    <property type="entry name" value="ELFV_dehydrog"/>
    <property type="match status" value="1"/>
</dbReference>
<dbReference type="Proteomes" id="UP000659496">
    <property type="component" value="Unassembled WGS sequence"/>
</dbReference>
<evidence type="ECO:0000256" key="1">
    <source>
        <dbReference type="ARBA" id="ARBA00006382"/>
    </source>
</evidence>
<evidence type="ECO:0000313" key="8">
    <source>
        <dbReference type="EMBL" id="MBD7907834.1"/>
    </source>
</evidence>
<comment type="similarity">
    <text evidence="1 5 6">Belongs to the Glu/Leu/Phe/Val dehydrogenases family.</text>
</comment>
<dbReference type="Gene3D" id="3.40.50.10860">
    <property type="entry name" value="Leucine Dehydrogenase, chain A, domain 1"/>
    <property type="match status" value="1"/>
</dbReference>